<comment type="caution">
    <text evidence="2">The sequence shown here is derived from an EMBL/GenBank/DDBJ whole genome shotgun (WGS) entry which is preliminary data.</text>
</comment>
<reference evidence="2" key="1">
    <citation type="journal article" date="2023" name="G3 (Bethesda)">
        <title>Whole genome assemblies of Zophobas morio and Tenebrio molitor.</title>
        <authorList>
            <person name="Kaur S."/>
            <person name="Stinson S.A."/>
            <person name="diCenzo G.C."/>
        </authorList>
    </citation>
    <scope>NUCLEOTIDE SEQUENCE</scope>
    <source>
        <strain evidence="2">QUZm001</strain>
    </source>
</reference>
<sequence length="117" mass="12400">MCYLYLPKPIANENKFALAQTRVPSLNISGEQTHASMTTAGSAKSTNGKTCFLNPIIITLRNSSVTAERGNGRCTPLSFPEGSGVAAVRGHEIAPSGAFLSQRHGTPPTAMGVRQRE</sequence>
<evidence type="ECO:0000256" key="1">
    <source>
        <dbReference type="SAM" id="MobiDB-lite"/>
    </source>
</evidence>
<dbReference type="AlphaFoldDB" id="A0AA38IHM0"/>
<organism evidence="2 3">
    <name type="scientific">Zophobas morio</name>
    <dbReference type="NCBI Taxonomy" id="2755281"/>
    <lineage>
        <taxon>Eukaryota</taxon>
        <taxon>Metazoa</taxon>
        <taxon>Ecdysozoa</taxon>
        <taxon>Arthropoda</taxon>
        <taxon>Hexapoda</taxon>
        <taxon>Insecta</taxon>
        <taxon>Pterygota</taxon>
        <taxon>Neoptera</taxon>
        <taxon>Endopterygota</taxon>
        <taxon>Coleoptera</taxon>
        <taxon>Polyphaga</taxon>
        <taxon>Cucujiformia</taxon>
        <taxon>Tenebrionidae</taxon>
        <taxon>Zophobas</taxon>
    </lineage>
</organism>
<keyword evidence="3" id="KW-1185">Reference proteome</keyword>
<proteinExistence type="predicted"/>
<evidence type="ECO:0000313" key="2">
    <source>
        <dbReference type="EMBL" id="KAJ3654252.1"/>
    </source>
</evidence>
<gene>
    <name evidence="2" type="ORF">Zmor_013450</name>
</gene>
<accession>A0AA38IHM0</accession>
<protein>
    <submittedName>
        <fullName evidence="2">Uncharacterized protein</fullName>
    </submittedName>
</protein>
<name>A0AA38IHM0_9CUCU</name>
<dbReference type="EMBL" id="JALNTZ010000004">
    <property type="protein sequence ID" value="KAJ3654252.1"/>
    <property type="molecule type" value="Genomic_DNA"/>
</dbReference>
<feature type="region of interest" description="Disordered" evidence="1">
    <location>
        <begin position="96"/>
        <end position="117"/>
    </location>
</feature>
<dbReference type="Proteomes" id="UP001168821">
    <property type="component" value="Unassembled WGS sequence"/>
</dbReference>
<evidence type="ECO:0000313" key="3">
    <source>
        <dbReference type="Proteomes" id="UP001168821"/>
    </source>
</evidence>